<dbReference type="SUPFAM" id="SSF51735">
    <property type="entry name" value="NAD(P)-binding Rossmann-fold domains"/>
    <property type="match status" value="1"/>
</dbReference>
<dbReference type="Pfam" id="PF16653">
    <property type="entry name" value="Sacchrp_dh_C"/>
    <property type="match status" value="1"/>
</dbReference>
<keyword evidence="1" id="KW-0560">Oxidoreductase</keyword>
<organism evidence="4 5">
    <name type="scientific">Xenoophorus captivus</name>
    <dbReference type="NCBI Taxonomy" id="1517983"/>
    <lineage>
        <taxon>Eukaryota</taxon>
        <taxon>Metazoa</taxon>
        <taxon>Chordata</taxon>
        <taxon>Craniata</taxon>
        <taxon>Vertebrata</taxon>
        <taxon>Euteleostomi</taxon>
        <taxon>Actinopterygii</taxon>
        <taxon>Neopterygii</taxon>
        <taxon>Teleostei</taxon>
        <taxon>Neoteleostei</taxon>
        <taxon>Acanthomorphata</taxon>
        <taxon>Ovalentaria</taxon>
        <taxon>Atherinomorphae</taxon>
        <taxon>Cyprinodontiformes</taxon>
        <taxon>Goodeidae</taxon>
        <taxon>Xenoophorus</taxon>
    </lineage>
</organism>
<feature type="domain" description="Saccharopine dehydrogenase-like C-terminal" evidence="3">
    <location>
        <begin position="93"/>
        <end position="219"/>
    </location>
</feature>
<dbReference type="InterPro" id="IPR036291">
    <property type="entry name" value="NAD(P)-bd_dom_sf"/>
</dbReference>
<evidence type="ECO:0008006" key="6">
    <source>
        <dbReference type="Google" id="ProtNLM"/>
    </source>
</evidence>
<dbReference type="Proteomes" id="UP001434883">
    <property type="component" value="Unassembled WGS sequence"/>
</dbReference>
<evidence type="ECO:0000256" key="1">
    <source>
        <dbReference type="ARBA" id="ARBA00023002"/>
    </source>
</evidence>
<evidence type="ECO:0000313" key="5">
    <source>
        <dbReference type="Proteomes" id="UP001434883"/>
    </source>
</evidence>
<feature type="non-terminal residue" evidence="4">
    <location>
        <position position="1"/>
    </location>
</feature>
<evidence type="ECO:0000259" key="2">
    <source>
        <dbReference type="Pfam" id="PF03435"/>
    </source>
</evidence>
<dbReference type="Pfam" id="PF03435">
    <property type="entry name" value="Sacchrp_dh_NADP"/>
    <property type="match status" value="1"/>
</dbReference>
<gene>
    <name evidence="4" type="ORF">XENOCAPTIV_002717</name>
</gene>
<sequence>SVLLKQAEELAAKYPNTIPIMLDASSQEGHLDSLVKDHDLVISMLPYSFHPLIAKHCIRRKVNMVTASYLSPAMTELQSRVEEAGITIVNEMGLDPGIDHMLAMECIDQAKADGCTVESYSSFCGGLPAPECSDNPLRYKFSWSPYGVLLNTIRQVVFLRDSEVVNIPAGGALMDSATTMDFFPGFNLEGYPNRDSTKYAEPYGIQTAHTIIRGTLRFKVQPLHK</sequence>
<dbReference type="EMBL" id="JAHRIN010068495">
    <property type="protein sequence ID" value="MEQ2215565.1"/>
    <property type="molecule type" value="Genomic_DNA"/>
</dbReference>
<dbReference type="InterPro" id="IPR005097">
    <property type="entry name" value="Sacchrp_dh_NADP-bd"/>
</dbReference>
<dbReference type="PANTHER" id="PTHR11133">
    <property type="entry name" value="SACCHAROPINE DEHYDROGENASE"/>
    <property type="match status" value="1"/>
</dbReference>
<feature type="domain" description="Saccharopine dehydrogenase NADP binding" evidence="2">
    <location>
        <begin position="6"/>
        <end position="89"/>
    </location>
</feature>
<evidence type="ECO:0000259" key="3">
    <source>
        <dbReference type="Pfam" id="PF16653"/>
    </source>
</evidence>
<name>A0ABV0S4U7_9TELE</name>
<comment type="caution">
    <text evidence="4">The sequence shown here is derived from an EMBL/GenBank/DDBJ whole genome shotgun (WGS) entry which is preliminary data.</text>
</comment>
<protein>
    <recommendedName>
        <fullName evidence="6">AASS</fullName>
    </recommendedName>
</protein>
<proteinExistence type="predicted"/>
<dbReference type="Gene3D" id="3.30.360.10">
    <property type="entry name" value="Dihydrodipicolinate Reductase, domain 2"/>
    <property type="match status" value="1"/>
</dbReference>
<accession>A0ABV0S4U7</accession>
<keyword evidence="5" id="KW-1185">Reference proteome</keyword>
<dbReference type="PANTHER" id="PTHR11133:SF22">
    <property type="entry name" value="ALPHA-AMINOADIPIC SEMIALDEHYDE SYNTHASE, MITOCHONDRIAL"/>
    <property type="match status" value="1"/>
</dbReference>
<dbReference type="SUPFAM" id="SSF55347">
    <property type="entry name" value="Glyceraldehyde-3-phosphate dehydrogenase-like, C-terminal domain"/>
    <property type="match status" value="1"/>
</dbReference>
<dbReference type="InterPro" id="IPR051168">
    <property type="entry name" value="AASS"/>
</dbReference>
<reference evidence="4 5" key="1">
    <citation type="submission" date="2021-06" db="EMBL/GenBank/DDBJ databases">
        <authorList>
            <person name="Palmer J.M."/>
        </authorList>
    </citation>
    <scope>NUCLEOTIDE SEQUENCE [LARGE SCALE GENOMIC DNA]</scope>
    <source>
        <strain evidence="4 5">XC_2019</strain>
        <tissue evidence="4">Muscle</tissue>
    </source>
</reference>
<dbReference type="InterPro" id="IPR032095">
    <property type="entry name" value="Sacchrp_dh-like_C"/>
</dbReference>
<dbReference type="Gene3D" id="3.40.50.720">
    <property type="entry name" value="NAD(P)-binding Rossmann-like Domain"/>
    <property type="match status" value="1"/>
</dbReference>
<evidence type="ECO:0000313" key="4">
    <source>
        <dbReference type="EMBL" id="MEQ2215565.1"/>
    </source>
</evidence>